<evidence type="ECO:0000313" key="6">
    <source>
        <dbReference type="Proteomes" id="UP000244940"/>
    </source>
</evidence>
<keyword evidence="3" id="KW-0804">Transcription</keyword>
<accession>A0A2U2CBA6</accession>
<proteinExistence type="predicted"/>
<dbReference type="InterPro" id="IPR000835">
    <property type="entry name" value="HTH_MarR-typ"/>
</dbReference>
<keyword evidence="6" id="KW-1185">Reference proteome</keyword>
<dbReference type="Proteomes" id="UP000244940">
    <property type="component" value="Unassembled WGS sequence"/>
</dbReference>
<keyword evidence="1" id="KW-0805">Transcription regulation</keyword>
<dbReference type="Pfam" id="PF12802">
    <property type="entry name" value="MarR_2"/>
    <property type="match status" value="1"/>
</dbReference>
<dbReference type="GeneID" id="94365241"/>
<comment type="caution">
    <text evidence="5">The sequence shown here is derived from an EMBL/GenBank/DDBJ whole genome shotgun (WGS) entry which is preliminary data.</text>
</comment>
<sequence>MSDTISTIRSDFITLMGQMVESHGLSPISGRIMGLLIFDGEARSFSDLATELGVSRGSISANARLLVARGSIMKENRPGDRQDYFRISDQSFDVMLQTLMQRMLDMSGRVRELSDRLPADDAEGDGPRRRLGGLSQFYAAMALGMRQAQDHLTGDE</sequence>
<dbReference type="PANTHER" id="PTHR38465:SF1">
    <property type="entry name" value="HTH-TYPE TRANSCRIPTIONAL REGULATOR MJ1563-RELATED"/>
    <property type="match status" value="1"/>
</dbReference>
<dbReference type="InterPro" id="IPR036388">
    <property type="entry name" value="WH-like_DNA-bd_sf"/>
</dbReference>
<dbReference type="SUPFAM" id="SSF46785">
    <property type="entry name" value="Winged helix' DNA-binding domain"/>
    <property type="match status" value="1"/>
</dbReference>
<dbReference type="GO" id="GO:0003700">
    <property type="term" value="F:DNA-binding transcription factor activity"/>
    <property type="evidence" value="ECO:0007669"/>
    <property type="project" value="InterPro"/>
</dbReference>
<dbReference type="OrthoDB" id="2733322at2"/>
<dbReference type="Gene3D" id="1.10.10.10">
    <property type="entry name" value="Winged helix-like DNA-binding domain superfamily/Winged helix DNA-binding domain"/>
    <property type="match status" value="1"/>
</dbReference>
<gene>
    <name evidence="5" type="ORF">C4N9_10090</name>
</gene>
<organism evidence="5 6">
    <name type="scientific">Pararhodobacter marinus</name>
    <dbReference type="NCBI Taxonomy" id="2184063"/>
    <lineage>
        <taxon>Bacteria</taxon>
        <taxon>Pseudomonadati</taxon>
        <taxon>Pseudomonadota</taxon>
        <taxon>Alphaproteobacteria</taxon>
        <taxon>Rhodobacterales</taxon>
        <taxon>Paracoccaceae</taxon>
        <taxon>Pararhodobacter</taxon>
    </lineage>
</organism>
<feature type="domain" description="HTH marR-type" evidence="4">
    <location>
        <begin position="23"/>
        <end position="81"/>
    </location>
</feature>
<dbReference type="AlphaFoldDB" id="A0A2U2CBA6"/>
<evidence type="ECO:0000313" key="5">
    <source>
        <dbReference type="EMBL" id="PWE29150.1"/>
    </source>
</evidence>
<dbReference type="EMBL" id="QEYD01000005">
    <property type="protein sequence ID" value="PWE29150.1"/>
    <property type="molecule type" value="Genomic_DNA"/>
</dbReference>
<evidence type="ECO:0000256" key="1">
    <source>
        <dbReference type="ARBA" id="ARBA00023015"/>
    </source>
</evidence>
<dbReference type="InterPro" id="IPR052362">
    <property type="entry name" value="HTH-GbsR_regulator"/>
</dbReference>
<evidence type="ECO:0000256" key="3">
    <source>
        <dbReference type="ARBA" id="ARBA00023163"/>
    </source>
</evidence>
<evidence type="ECO:0000259" key="4">
    <source>
        <dbReference type="Pfam" id="PF12802"/>
    </source>
</evidence>
<evidence type="ECO:0000256" key="2">
    <source>
        <dbReference type="ARBA" id="ARBA00023125"/>
    </source>
</evidence>
<dbReference type="RefSeq" id="WP_109533199.1">
    <property type="nucleotide sequence ID" value="NZ_QEYD01000005.1"/>
</dbReference>
<reference evidence="5 6" key="1">
    <citation type="submission" date="2018-05" db="EMBL/GenBank/DDBJ databases">
        <title>Pararhodobacter marina sp. nov., isolated from deep-sea water of the Indian Ocean.</title>
        <authorList>
            <person name="Lai Q.Sr."/>
            <person name="Liu X."/>
            <person name="Shao Z."/>
        </authorList>
    </citation>
    <scope>NUCLEOTIDE SEQUENCE [LARGE SCALE GENOMIC DNA]</scope>
    <source>
        <strain evidence="5 6">CIC4N-9</strain>
    </source>
</reference>
<dbReference type="GO" id="GO:0003677">
    <property type="term" value="F:DNA binding"/>
    <property type="evidence" value="ECO:0007669"/>
    <property type="project" value="UniProtKB-KW"/>
</dbReference>
<dbReference type="PANTHER" id="PTHR38465">
    <property type="entry name" value="HTH-TYPE TRANSCRIPTIONAL REGULATOR MJ1563-RELATED"/>
    <property type="match status" value="1"/>
</dbReference>
<keyword evidence="2" id="KW-0238">DNA-binding</keyword>
<name>A0A2U2CBA6_9RHOB</name>
<dbReference type="InterPro" id="IPR036390">
    <property type="entry name" value="WH_DNA-bd_sf"/>
</dbReference>
<protein>
    <recommendedName>
        <fullName evidence="4">HTH marR-type domain-containing protein</fullName>
    </recommendedName>
</protein>